<keyword evidence="10 15" id="KW-0067">ATP-binding</keyword>
<reference evidence="18 19" key="1">
    <citation type="submission" date="2017-01" db="EMBL/GenBank/DDBJ databases">
        <authorList>
            <person name="Mah S.A."/>
            <person name="Swanson W.J."/>
            <person name="Moy G.W."/>
            <person name="Vacquier V.D."/>
        </authorList>
    </citation>
    <scope>NUCLEOTIDE SEQUENCE [LARGE SCALE GENOMIC DNA]</scope>
    <source>
        <strain evidence="18 19">ASpG1</strain>
    </source>
</reference>
<evidence type="ECO:0000256" key="7">
    <source>
        <dbReference type="ARBA" id="ARBA00022598"/>
    </source>
</evidence>
<dbReference type="NCBIfam" id="TIGR00878">
    <property type="entry name" value="purM"/>
    <property type="match status" value="1"/>
</dbReference>
<dbReference type="InterPro" id="IPR010918">
    <property type="entry name" value="PurM-like_C_dom"/>
</dbReference>
<keyword evidence="6 15" id="KW-0963">Cytoplasm</keyword>
<evidence type="ECO:0000256" key="4">
    <source>
        <dbReference type="ARBA" id="ARBA00013047"/>
    </source>
</evidence>
<evidence type="ECO:0000256" key="5">
    <source>
        <dbReference type="ARBA" id="ARBA00020367"/>
    </source>
</evidence>
<evidence type="ECO:0000256" key="8">
    <source>
        <dbReference type="ARBA" id="ARBA00022741"/>
    </source>
</evidence>
<dbReference type="InterPro" id="IPR036921">
    <property type="entry name" value="PurM-like_N_sf"/>
</dbReference>
<evidence type="ECO:0000256" key="10">
    <source>
        <dbReference type="ARBA" id="ARBA00022840"/>
    </source>
</evidence>
<keyword evidence="7 15" id="KW-0436">Ligase</keyword>
<evidence type="ECO:0000256" key="9">
    <source>
        <dbReference type="ARBA" id="ARBA00022755"/>
    </source>
</evidence>
<evidence type="ECO:0000256" key="1">
    <source>
        <dbReference type="ARBA" id="ARBA00004496"/>
    </source>
</evidence>
<dbReference type="InterPro" id="IPR036676">
    <property type="entry name" value="PurM-like_C_sf"/>
</dbReference>
<dbReference type="GO" id="GO:0005829">
    <property type="term" value="C:cytosol"/>
    <property type="evidence" value="ECO:0007669"/>
    <property type="project" value="TreeGrafter"/>
</dbReference>
<evidence type="ECO:0000259" key="17">
    <source>
        <dbReference type="Pfam" id="PF02769"/>
    </source>
</evidence>
<dbReference type="HAMAP" id="MF_00741">
    <property type="entry name" value="AIRS"/>
    <property type="match status" value="1"/>
</dbReference>
<evidence type="ECO:0000256" key="2">
    <source>
        <dbReference type="ARBA" id="ARBA00004686"/>
    </source>
</evidence>
<dbReference type="Pfam" id="PF02769">
    <property type="entry name" value="AIRS_C"/>
    <property type="match status" value="1"/>
</dbReference>
<evidence type="ECO:0000256" key="12">
    <source>
        <dbReference type="ARBA" id="ARBA00032931"/>
    </source>
</evidence>
<dbReference type="CDD" id="cd02196">
    <property type="entry name" value="PurM"/>
    <property type="match status" value="1"/>
</dbReference>
<dbReference type="EC" id="6.3.3.1" evidence="4 15"/>
<dbReference type="UniPathway" id="UPA00074">
    <property type="reaction ID" value="UER00129"/>
</dbReference>
<name>A0A1N6VC94_9SPIO</name>
<dbReference type="AlphaFoldDB" id="A0A1N6VC94"/>
<evidence type="ECO:0000259" key="16">
    <source>
        <dbReference type="Pfam" id="PF00586"/>
    </source>
</evidence>
<dbReference type="Gene3D" id="3.30.1330.10">
    <property type="entry name" value="PurM-like, N-terminal domain"/>
    <property type="match status" value="1"/>
</dbReference>
<gene>
    <name evidence="15" type="primary">purM</name>
    <name evidence="18" type="ORF">SAMN05920897_11463</name>
</gene>
<dbReference type="Proteomes" id="UP000186400">
    <property type="component" value="Unassembled WGS sequence"/>
</dbReference>
<dbReference type="OrthoDB" id="9802507at2"/>
<evidence type="ECO:0000256" key="14">
    <source>
        <dbReference type="ARBA" id="ARBA00049057"/>
    </source>
</evidence>
<dbReference type="Gene3D" id="3.90.650.10">
    <property type="entry name" value="PurM-like C-terminal domain"/>
    <property type="match status" value="1"/>
</dbReference>
<dbReference type="GO" id="GO:0006189">
    <property type="term" value="P:'de novo' IMP biosynthetic process"/>
    <property type="evidence" value="ECO:0007669"/>
    <property type="project" value="UniProtKB-UniRule"/>
</dbReference>
<organism evidence="18 19">
    <name type="scientific">Alkalispirochaeta americana</name>
    <dbReference type="NCBI Taxonomy" id="159291"/>
    <lineage>
        <taxon>Bacteria</taxon>
        <taxon>Pseudomonadati</taxon>
        <taxon>Spirochaetota</taxon>
        <taxon>Spirochaetia</taxon>
        <taxon>Spirochaetales</taxon>
        <taxon>Spirochaetaceae</taxon>
        <taxon>Alkalispirochaeta</taxon>
    </lineage>
</organism>
<dbReference type="SUPFAM" id="SSF56042">
    <property type="entry name" value="PurM C-terminal domain-like"/>
    <property type="match status" value="1"/>
</dbReference>
<dbReference type="InterPro" id="IPR016188">
    <property type="entry name" value="PurM-like_N"/>
</dbReference>
<keyword evidence="9 15" id="KW-0658">Purine biosynthesis</keyword>
<feature type="domain" description="PurM-like N-terminal" evidence="16">
    <location>
        <begin position="58"/>
        <end position="163"/>
    </location>
</feature>
<dbReference type="STRING" id="159291.SAMN05920897_11463"/>
<dbReference type="RefSeq" id="WP_083943953.1">
    <property type="nucleotide sequence ID" value="NZ_FTMS01000014.1"/>
</dbReference>
<dbReference type="EMBL" id="FTMS01000014">
    <property type="protein sequence ID" value="SIQ75533.1"/>
    <property type="molecule type" value="Genomic_DNA"/>
</dbReference>
<dbReference type="FunFam" id="3.90.650.10:FF:000011">
    <property type="entry name" value="Phosphoribosylformylglycinamidine cyclo-ligase"/>
    <property type="match status" value="1"/>
</dbReference>
<evidence type="ECO:0000313" key="18">
    <source>
        <dbReference type="EMBL" id="SIQ75533.1"/>
    </source>
</evidence>
<dbReference type="PANTHER" id="PTHR10520:SF12">
    <property type="entry name" value="TRIFUNCTIONAL PURINE BIOSYNTHETIC PROTEIN ADENOSINE-3"/>
    <property type="match status" value="1"/>
</dbReference>
<sequence length="354" mass="36771">MSLSYKDSGVDIEAGNRTVDLIRDAAASTFTPAVLTGVGSFGAFYDLSEIAPSYRQPVLVQSVDGVGTKTVVARQADDFSRIGADLVSACCNDIAVHGARPLTFLDYVANDVLDPERVAQIVCGIAEACRAVGASLIGGETAEMPGVYLPGEHDLVGVVTGIVERDRIINGETITPGDVILGVASSGLHTNGFSLARKIIQVADLSLKAPLEQLLPGAGSSRSLQDALLEAHVNYTPGILALLEAGIPLRGMAHITGGGVLENIPRILPPGCDALLDGTAWKVPPIFSVLAHHGGVAPEELHRVFNMGVGLTVILPAAARDEAQALMKEVFSVESWEIGVVTEGTGAVRISGIA</sequence>
<dbReference type="GO" id="GO:0005524">
    <property type="term" value="F:ATP binding"/>
    <property type="evidence" value="ECO:0007669"/>
    <property type="project" value="UniProtKB-KW"/>
</dbReference>
<dbReference type="GO" id="GO:0004641">
    <property type="term" value="F:phosphoribosylformylglycinamidine cyclo-ligase activity"/>
    <property type="evidence" value="ECO:0007669"/>
    <property type="project" value="UniProtKB-UniRule"/>
</dbReference>
<evidence type="ECO:0000256" key="6">
    <source>
        <dbReference type="ARBA" id="ARBA00022490"/>
    </source>
</evidence>
<accession>A0A1N6VC94</accession>
<dbReference type="SUPFAM" id="SSF55326">
    <property type="entry name" value="PurM N-terminal domain-like"/>
    <property type="match status" value="1"/>
</dbReference>
<keyword evidence="8 15" id="KW-0547">Nucleotide-binding</keyword>
<comment type="pathway">
    <text evidence="2 15">Purine metabolism; IMP biosynthesis via de novo pathway; 5-amino-1-(5-phospho-D-ribosyl)imidazole from N(2)-formyl-N(1)-(5-phospho-D-ribosyl)glycinamide: step 2/2.</text>
</comment>
<keyword evidence="19" id="KW-1185">Reference proteome</keyword>
<evidence type="ECO:0000256" key="11">
    <source>
        <dbReference type="ARBA" id="ARBA00031908"/>
    </source>
</evidence>
<evidence type="ECO:0000256" key="15">
    <source>
        <dbReference type="HAMAP-Rule" id="MF_00741"/>
    </source>
</evidence>
<evidence type="ECO:0000256" key="13">
    <source>
        <dbReference type="ARBA" id="ARBA00033093"/>
    </source>
</evidence>
<feature type="domain" description="PurM-like C-terminal" evidence="17">
    <location>
        <begin position="176"/>
        <end position="346"/>
    </location>
</feature>
<dbReference type="Pfam" id="PF00586">
    <property type="entry name" value="AIRS"/>
    <property type="match status" value="1"/>
</dbReference>
<dbReference type="InterPro" id="IPR004733">
    <property type="entry name" value="PurM_cligase"/>
</dbReference>
<dbReference type="PANTHER" id="PTHR10520">
    <property type="entry name" value="TRIFUNCTIONAL PURINE BIOSYNTHETIC PROTEIN ADENOSINE-3-RELATED"/>
    <property type="match status" value="1"/>
</dbReference>
<evidence type="ECO:0000313" key="19">
    <source>
        <dbReference type="Proteomes" id="UP000186400"/>
    </source>
</evidence>
<proteinExistence type="inferred from homology"/>
<dbReference type="GO" id="GO:0046084">
    <property type="term" value="P:adenine biosynthetic process"/>
    <property type="evidence" value="ECO:0007669"/>
    <property type="project" value="TreeGrafter"/>
</dbReference>
<protein>
    <recommendedName>
        <fullName evidence="5 15">Phosphoribosylformylglycinamidine cyclo-ligase</fullName>
        <ecNumber evidence="4 15">6.3.3.1</ecNumber>
    </recommendedName>
    <alternativeName>
        <fullName evidence="12 15">AIR synthase</fullName>
    </alternativeName>
    <alternativeName>
        <fullName evidence="13 15">AIRS</fullName>
    </alternativeName>
    <alternativeName>
        <fullName evidence="11 15">Phosphoribosyl-aminoimidazole synthetase</fullName>
    </alternativeName>
</protein>
<comment type="catalytic activity">
    <reaction evidence="14 15">
        <text>2-formamido-N(1)-(5-O-phospho-beta-D-ribosyl)acetamidine + ATP = 5-amino-1-(5-phospho-beta-D-ribosyl)imidazole + ADP + phosphate + H(+)</text>
        <dbReference type="Rhea" id="RHEA:23032"/>
        <dbReference type="ChEBI" id="CHEBI:15378"/>
        <dbReference type="ChEBI" id="CHEBI:30616"/>
        <dbReference type="ChEBI" id="CHEBI:43474"/>
        <dbReference type="ChEBI" id="CHEBI:137981"/>
        <dbReference type="ChEBI" id="CHEBI:147287"/>
        <dbReference type="ChEBI" id="CHEBI:456216"/>
        <dbReference type="EC" id="6.3.3.1"/>
    </reaction>
</comment>
<comment type="similarity">
    <text evidence="3 15">Belongs to the AIR synthase family.</text>
</comment>
<dbReference type="GO" id="GO:0004637">
    <property type="term" value="F:phosphoribosylamine-glycine ligase activity"/>
    <property type="evidence" value="ECO:0007669"/>
    <property type="project" value="TreeGrafter"/>
</dbReference>
<comment type="subcellular location">
    <subcellularLocation>
        <location evidence="1 15">Cytoplasm</location>
    </subcellularLocation>
</comment>
<evidence type="ECO:0000256" key="3">
    <source>
        <dbReference type="ARBA" id="ARBA00010280"/>
    </source>
</evidence>